<keyword evidence="2" id="KW-1185">Reference proteome</keyword>
<organism evidence="1 2">
    <name type="scientific">Acetitomaculum ruminis DSM 5522</name>
    <dbReference type="NCBI Taxonomy" id="1120918"/>
    <lineage>
        <taxon>Bacteria</taxon>
        <taxon>Bacillati</taxon>
        <taxon>Bacillota</taxon>
        <taxon>Clostridia</taxon>
        <taxon>Lachnospirales</taxon>
        <taxon>Lachnospiraceae</taxon>
        <taxon>Acetitomaculum</taxon>
    </lineage>
</organism>
<dbReference type="AlphaFoldDB" id="A0A1I0Y0P4"/>
<evidence type="ECO:0000313" key="2">
    <source>
        <dbReference type="Proteomes" id="UP000198838"/>
    </source>
</evidence>
<dbReference type="InterPro" id="IPR024523">
    <property type="entry name" value="DUF3793"/>
</dbReference>
<gene>
    <name evidence="1" type="ORF">SAMN05216249_10858</name>
</gene>
<sequence>MPEGLVIKHCSPTLAGIKTANLFSCVYKNKNEVKRTISFLNKQLKSKGIRVIPMRFSKTRVLIYMYRPDRLKSDLSLEGTQKLLKANGYEEVDYAHALKLLHKKLQSFEDFPHEIGLFLGYPPEDVRGFITNHALNYKFIGYWKVYGDEEKARKTFSQYKNCTNSYLNQWKKGKSITDLAVAV</sequence>
<reference evidence="1 2" key="1">
    <citation type="submission" date="2016-10" db="EMBL/GenBank/DDBJ databases">
        <authorList>
            <person name="de Groot N.N."/>
        </authorList>
    </citation>
    <scope>NUCLEOTIDE SEQUENCE [LARGE SCALE GENOMIC DNA]</scope>
    <source>
        <strain evidence="1 2">DSM 5522</strain>
    </source>
</reference>
<proteinExistence type="predicted"/>
<accession>A0A1I0Y0P4</accession>
<dbReference type="STRING" id="1120918.SAMN05216249_10858"/>
<dbReference type="Proteomes" id="UP000198838">
    <property type="component" value="Unassembled WGS sequence"/>
</dbReference>
<protein>
    <recommendedName>
        <fullName evidence="3">DUF3793 family protein</fullName>
    </recommendedName>
</protein>
<evidence type="ECO:0000313" key="1">
    <source>
        <dbReference type="EMBL" id="SFB06734.1"/>
    </source>
</evidence>
<dbReference type="EMBL" id="FOJY01000008">
    <property type="protein sequence ID" value="SFB06734.1"/>
    <property type="molecule type" value="Genomic_DNA"/>
</dbReference>
<dbReference type="OrthoDB" id="5393676at2"/>
<dbReference type="Pfam" id="PF12672">
    <property type="entry name" value="DUF3793"/>
    <property type="match status" value="1"/>
</dbReference>
<name>A0A1I0Y0P4_9FIRM</name>
<dbReference type="RefSeq" id="WP_092872037.1">
    <property type="nucleotide sequence ID" value="NZ_FOJY01000008.1"/>
</dbReference>
<evidence type="ECO:0008006" key="3">
    <source>
        <dbReference type="Google" id="ProtNLM"/>
    </source>
</evidence>